<evidence type="ECO:0000256" key="4">
    <source>
        <dbReference type="RuleBase" id="RU000363"/>
    </source>
</evidence>
<name>A0A6I4VLW2_9BACL</name>
<evidence type="ECO:0000256" key="2">
    <source>
        <dbReference type="ARBA" id="ARBA00022857"/>
    </source>
</evidence>
<proteinExistence type="inferred from homology"/>
<dbReference type="Gene3D" id="3.40.50.720">
    <property type="entry name" value="NAD(P)-binding Rossmann-like Domain"/>
    <property type="match status" value="1"/>
</dbReference>
<comment type="similarity">
    <text evidence="1 4">Belongs to the short-chain dehydrogenases/reductases (SDR) family.</text>
</comment>
<dbReference type="EMBL" id="WUUL01000001">
    <property type="protein sequence ID" value="MXQ52609.1"/>
    <property type="molecule type" value="Genomic_DNA"/>
</dbReference>
<dbReference type="CDD" id="cd05324">
    <property type="entry name" value="carb_red_PTCR-like_SDR_c"/>
    <property type="match status" value="1"/>
</dbReference>
<dbReference type="RefSeq" id="WP_160799614.1">
    <property type="nucleotide sequence ID" value="NZ_WUUL01000001.1"/>
</dbReference>
<reference evidence="5 6" key="1">
    <citation type="submission" date="2019-12" db="EMBL/GenBank/DDBJ databases">
        <title>Whole-genome analyses of novel actinobacteria.</title>
        <authorList>
            <person name="Sahin N."/>
            <person name="Saygin H."/>
        </authorList>
    </citation>
    <scope>NUCLEOTIDE SEQUENCE [LARGE SCALE GENOMIC DNA]</scope>
    <source>
        <strain evidence="5 6">KC615</strain>
    </source>
</reference>
<keyword evidence="2" id="KW-0521">NADP</keyword>
<organism evidence="5 6">
    <name type="scientific">Shimazuella alba</name>
    <dbReference type="NCBI Taxonomy" id="2690964"/>
    <lineage>
        <taxon>Bacteria</taxon>
        <taxon>Bacillati</taxon>
        <taxon>Bacillota</taxon>
        <taxon>Bacilli</taxon>
        <taxon>Bacillales</taxon>
        <taxon>Thermoactinomycetaceae</taxon>
        <taxon>Shimazuella</taxon>
    </lineage>
</organism>
<evidence type="ECO:0000256" key="1">
    <source>
        <dbReference type="ARBA" id="ARBA00006484"/>
    </source>
</evidence>
<evidence type="ECO:0000313" key="6">
    <source>
        <dbReference type="Proteomes" id="UP000430692"/>
    </source>
</evidence>
<dbReference type="GO" id="GO:0016616">
    <property type="term" value="F:oxidoreductase activity, acting on the CH-OH group of donors, NAD or NADP as acceptor"/>
    <property type="evidence" value="ECO:0007669"/>
    <property type="project" value="InterPro"/>
</dbReference>
<dbReference type="PRINTS" id="PR00080">
    <property type="entry name" value="SDRFAMILY"/>
</dbReference>
<dbReference type="Pfam" id="PF00106">
    <property type="entry name" value="adh_short"/>
    <property type="match status" value="1"/>
</dbReference>
<dbReference type="SUPFAM" id="SSF51735">
    <property type="entry name" value="NAD(P)-binding Rossmann-fold domains"/>
    <property type="match status" value="1"/>
</dbReference>
<dbReference type="AlphaFoldDB" id="A0A6I4VLW2"/>
<keyword evidence="3" id="KW-0560">Oxidoreductase</keyword>
<dbReference type="PANTHER" id="PTHR43963:SF6">
    <property type="entry name" value="CHAIN DEHYDROGENASE FAMILY PROTEIN, PUTATIVE (AFU_ORTHOLOGUE AFUA_3G15350)-RELATED"/>
    <property type="match status" value="1"/>
</dbReference>
<protein>
    <submittedName>
        <fullName evidence="5">SDR family NAD(P)-dependent oxidoreductase</fullName>
    </submittedName>
</protein>
<dbReference type="InterPro" id="IPR002347">
    <property type="entry name" value="SDR_fam"/>
</dbReference>
<dbReference type="InterPro" id="IPR045313">
    <property type="entry name" value="CBR1-like"/>
</dbReference>
<accession>A0A6I4VLW2</accession>
<evidence type="ECO:0000256" key="3">
    <source>
        <dbReference type="ARBA" id="ARBA00023002"/>
    </source>
</evidence>
<comment type="caution">
    <text evidence="5">The sequence shown here is derived from an EMBL/GenBank/DDBJ whole genome shotgun (WGS) entry which is preliminary data.</text>
</comment>
<dbReference type="PRINTS" id="PR00081">
    <property type="entry name" value="GDHRDH"/>
</dbReference>
<dbReference type="Proteomes" id="UP000430692">
    <property type="component" value="Unassembled WGS sequence"/>
</dbReference>
<evidence type="ECO:0000313" key="5">
    <source>
        <dbReference type="EMBL" id="MXQ52609.1"/>
    </source>
</evidence>
<dbReference type="PANTHER" id="PTHR43963">
    <property type="entry name" value="CARBONYL REDUCTASE 1-RELATED"/>
    <property type="match status" value="1"/>
</dbReference>
<sequence length="241" mass="26318">MNNKIALVTGANRGIGKEISRQLAKKSYHVLIGCRNKEKGQLTVEEMHNAGFEVDLQIVDVSDQNSIKEMIREIKDKYGRLDVLVNNAGIILDRGISILEVEEKVMKETFETNFFAALTLIQAVIPLMKQSEYGRIVNLSSGLGAFEIMSGDGPIQIDGSSSAYRISKTMLNALTCLTAQEVAEPNIKINAVCPGRVQTDMGGADAPSKVEEGADTAVWLATLDENGPNGGYFRDRKPIAW</sequence>
<keyword evidence="6" id="KW-1185">Reference proteome</keyword>
<dbReference type="InterPro" id="IPR036291">
    <property type="entry name" value="NAD(P)-bd_dom_sf"/>
</dbReference>
<gene>
    <name evidence="5" type="ORF">GSM42_02350</name>
</gene>